<dbReference type="PRINTS" id="PR01652">
    <property type="entry name" value="SHAPEPROTEIN"/>
</dbReference>
<comment type="similarity">
    <text evidence="5 6">Belongs to the FtsA/MreB family.</text>
</comment>
<dbReference type="AlphaFoldDB" id="A0A2V3W777"/>
<protein>
    <recommendedName>
        <fullName evidence="6">Cell shape-determining protein MreB</fullName>
    </recommendedName>
</protein>
<gene>
    <name evidence="6" type="primary">mreB</name>
    <name evidence="7" type="ORF">DES38_11154</name>
</gene>
<dbReference type="InterPro" id="IPR004753">
    <property type="entry name" value="MreB"/>
</dbReference>
<organism evidence="7 8">
    <name type="scientific">Streptohalobacillus salinus</name>
    <dbReference type="NCBI Taxonomy" id="621096"/>
    <lineage>
        <taxon>Bacteria</taxon>
        <taxon>Bacillati</taxon>
        <taxon>Bacillota</taxon>
        <taxon>Bacilli</taxon>
        <taxon>Bacillales</taxon>
        <taxon>Bacillaceae</taxon>
        <taxon>Streptohalobacillus</taxon>
    </lineage>
</organism>
<proteinExistence type="inferred from homology"/>
<dbReference type="Gene3D" id="3.30.420.40">
    <property type="match status" value="2"/>
</dbReference>
<evidence type="ECO:0000256" key="5">
    <source>
        <dbReference type="ARBA" id="ARBA00023458"/>
    </source>
</evidence>
<keyword evidence="8" id="KW-1185">Reference proteome</keyword>
<name>A0A2V3W777_9BACI</name>
<dbReference type="CDD" id="cd10225">
    <property type="entry name" value="ASKHA_NBD_MreB-like"/>
    <property type="match status" value="1"/>
</dbReference>
<sequence>MIFQSMTIGIDLGTKNILVYTKEKGIVFNEPAVVAVDRRTQHVKAIGKEASVMVGKTSQNIETIRPLKDGVIADFDITVQMLKIIFKRISKELGKAMRKPTVIVCAPTGSTAVEKRAIENAIEAYGAKKVHIIEEPVAAALGAGLPIEKPISHMIVDIGGGTTEVALISYGGVVTSRSLRLAGDAMDETIIHYVKENFNVLLGEQTAEIIKQTIGYAPIEHTEETMDVRGRDLLTGLPKHVTLSSYDVKRALVDTFDSILLTIHQTIEQAPPELSGDLVEQGITLTGGGALTNGIKPWLESHLHVPVTIADSPLEAIAIGTREAIKQIQIVKKLG</sequence>
<feature type="binding site" evidence="6">
    <location>
        <begin position="160"/>
        <end position="162"/>
    </location>
    <ligand>
        <name>ATP</name>
        <dbReference type="ChEBI" id="CHEBI:30616"/>
    </ligand>
</feature>
<dbReference type="InterPro" id="IPR004000">
    <property type="entry name" value="Actin"/>
</dbReference>
<dbReference type="EMBL" id="QJJR01000011">
    <property type="protein sequence ID" value="PXW89008.1"/>
    <property type="molecule type" value="Genomic_DNA"/>
</dbReference>
<comment type="function">
    <text evidence="6">Forms membrane-associated dynamic filaments that are essential for cell shape determination. Acts by regulating cell wall synthesis and cell elongation, and thus cell shape. A feedback loop between cell geometry and MreB localization may maintain elongated cell shape by targeting cell wall growth to regions of negative cell wall curvature.</text>
</comment>
<comment type="caution">
    <text evidence="6">Lacks conserved residue(s) required for the propagation of feature annotation.</text>
</comment>
<evidence type="ECO:0000256" key="4">
    <source>
        <dbReference type="ARBA" id="ARBA00022960"/>
    </source>
</evidence>
<dbReference type="InterPro" id="IPR043129">
    <property type="entry name" value="ATPase_NBD"/>
</dbReference>
<evidence type="ECO:0000256" key="6">
    <source>
        <dbReference type="HAMAP-Rule" id="MF_02207"/>
    </source>
</evidence>
<dbReference type="GO" id="GO:0000902">
    <property type="term" value="P:cell morphogenesis"/>
    <property type="evidence" value="ECO:0007669"/>
    <property type="project" value="InterPro"/>
</dbReference>
<reference evidence="7 8" key="1">
    <citation type="submission" date="2018-05" db="EMBL/GenBank/DDBJ databases">
        <title>Genomic Encyclopedia of Type Strains, Phase IV (KMG-IV): sequencing the most valuable type-strain genomes for metagenomic binning, comparative biology and taxonomic classification.</title>
        <authorList>
            <person name="Goeker M."/>
        </authorList>
    </citation>
    <scope>NUCLEOTIDE SEQUENCE [LARGE SCALE GENOMIC DNA]</scope>
    <source>
        <strain evidence="7 8">DSM 22440</strain>
    </source>
</reference>
<keyword evidence="4 6" id="KW-0133">Cell shape</keyword>
<feature type="binding site" evidence="6">
    <location>
        <begin position="208"/>
        <end position="211"/>
    </location>
    <ligand>
        <name>ATP</name>
        <dbReference type="ChEBI" id="CHEBI:30616"/>
    </ligand>
</feature>
<keyword evidence="2 6" id="KW-0547">Nucleotide-binding</keyword>
<keyword evidence="3 6" id="KW-0067">ATP-binding</keyword>
<dbReference type="HAMAP" id="MF_02207">
    <property type="entry name" value="MreB"/>
    <property type="match status" value="1"/>
</dbReference>
<dbReference type="SUPFAM" id="SSF53067">
    <property type="entry name" value="Actin-like ATPase domain"/>
    <property type="match status" value="2"/>
</dbReference>
<dbReference type="GO" id="GO:0005524">
    <property type="term" value="F:ATP binding"/>
    <property type="evidence" value="ECO:0007669"/>
    <property type="project" value="UniProtKB-KW"/>
</dbReference>
<keyword evidence="1 6" id="KW-0963">Cytoplasm</keyword>
<dbReference type="PANTHER" id="PTHR42749">
    <property type="entry name" value="CELL SHAPE-DETERMINING PROTEIN MREB"/>
    <property type="match status" value="1"/>
</dbReference>
<evidence type="ECO:0000256" key="1">
    <source>
        <dbReference type="ARBA" id="ARBA00022490"/>
    </source>
</evidence>
<evidence type="ECO:0000313" key="7">
    <source>
        <dbReference type="EMBL" id="PXW89008.1"/>
    </source>
</evidence>
<feature type="binding site" evidence="6">
    <location>
        <begin position="288"/>
        <end position="291"/>
    </location>
    <ligand>
        <name>ATP</name>
        <dbReference type="ChEBI" id="CHEBI:30616"/>
    </ligand>
</feature>
<comment type="caution">
    <text evidence="7">The sequence shown here is derived from an EMBL/GenBank/DDBJ whole genome shotgun (WGS) entry which is preliminary data.</text>
</comment>
<dbReference type="NCBIfam" id="NF010539">
    <property type="entry name" value="PRK13927.1"/>
    <property type="match status" value="1"/>
</dbReference>
<dbReference type="NCBIfam" id="TIGR00904">
    <property type="entry name" value="mreB"/>
    <property type="match status" value="1"/>
</dbReference>
<dbReference type="InterPro" id="IPR056546">
    <property type="entry name" value="MreB_MamK-like"/>
</dbReference>
<dbReference type="PANTHER" id="PTHR42749:SF1">
    <property type="entry name" value="CELL SHAPE-DETERMINING PROTEIN MREB"/>
    <property type="match status" value="1"/>
</dbReference>
<comment type="subcellular location">
    <subcellularLocation>
        <location evidence="6">Cytoplasm</location>
    </subcellularLocation>
    <text evidence="6">Membrane-associated.</text>
</comment>
<dbReference type="Pfam" id="PF06723">
    <property type="entry name" value="MreB_Mbl"/>
    <property type="match status" value="1"/>
</dbReference>
<evidence type="ECO:0000256" key="3">
    <source>
        <dbReference type="ARBA" id="ARBA00022840"/>
    </source>
</evidence>
<dbReference type="GO" id="GO:0005737">
    <property type="term" value="C:cytoplasm"/>
    <property type="evidence" value="ECO:0007669"/>
    <property type="project" value="UniProtKB-SubCell"/>
</dbReference>
<dbReference type="GO" id="GO:0008360">
    <property type="term" value="P:regulation of cell shape"/>
    <property type="evidence" value="ECO:0007669"/>
    <property type="project" value="UniProtKB-UniRule"/>
</dbReference>
<evidence type="ECO:0000256" key="2">
    <source>
        <dbReference type="ARBA" id="ARBA00022741"/>
    </source>
</evidence>
<dbReference type="SMART" id="SM00268">
    <property type="entry name" value="ACTIN"/>
    <property type="match status" value="1"/>
</dbReference>
<comment type="subunit">
    <text evidence="6">Forms polymers.</text>
</comment>
<accession>A0A2V3W777</accession>
<evidence type="ECO:0000313" key="8">
    <source>
        <dbReference type="Proteomes" id="UP000247922"/>
    </source>
</evidence>
<dbReference type="Proteomes" id="UP000247922">
    <property type="component" value="Unassembled WGS sequence"/>
</dbReference>